<proteinExistence type="inferred from homology"/>
<accession>A0A2M8KIG6</accession>
<comment type="caution">
    <text evidence="9">The sequence shown here is derived from an EMBL/GenBank/DDBJ whole genome shotgun (WGS) entry which is preliminary data.</text>
</comment>
<feature type="binding site" evidence="6">
    <location>
        <begin position="11"/>
        <end position="16"/>
    </location>
    <ligand>
        <name>ATP</name>
        <dbReference type="ChEBI" id="CHEBI:30616"/>
    </ligand>
</feature>
<dbReference type="CDD" id="cd01900">
    <property type="entry name" value="YchF"/>
    <property type="match status" value="1"/>
</dbReference>
<evidence type="ECO:0000313" key="10">
    <source>
        <dbReference type="Proteomes" id="UP000231086"/>
    </source>
</evidence>
<dbReference type="InterPro" id="IPR041706">
    <property type="entry name" value="YchF_N"/>
</dbReference>
<dbReference type="PROSITE" id="PS51880">
    <property type="entry name" value="TGS"/>
    <property type="match status" value="1"/>
</dbReference>
<dbReference type="HAMAP" id="MF_00944">
    <property type="entry name" value="YchF_OLA1_ATPase"/>
    <property type="match status" value="1"/>
</dbReference>
<dbReference type="InterPro" id="IPR023192">
    <property type="entry name" value="TGS-like_dom_sf"/>
</dbReference>
<dbReference type="PRINTS" id="PR00326">
    <property type="entry name" value="GTP1OBG"/>
</dbReference>
<dbReference type="InterPro" id="IPR031167">
    <property type="entry name" value="G_OBG"/>
</dbReference>
<name>A0A2M8KIG6_9BACT</name>
<dbReference type="GO" id="GO:0005737">
    <property type="term" value="C:cytoplasm"/>
    <property type="evidence" value="ECO:0007669"/>
    <property type="project" value="TreeGrafter"/>
</dbReference>
<feature type="domain" description="OBG-type G" evidence="7">
    <location>
        <begin position="2"/>
        <end position="206"/>
    </location>
</feature>
<dbReference type="CDD" id="cd04867">
    <property type="entry name" value="TGS_YchF_OLA1"/>
    <property type="match status" value="1"/>
</dbReference>
<dbReference type="InterPro" id="IPR013029">
    <property type="entry name" value="YchF_C"/>
</dbReference>
<evidence type="ECO:0000256" key="2">
    <source>
        <dbReference type="ARBA" id="ARBA00022723"/>
    </source>
</evidence>
<keyword evidence="4 6" id="KW-0067">ATP-binding</keyword>
<dbReference type="SUPFAM" id="SSF52540">
    <property type="entry name" value="P-loop containing nucleoside triphosphate hydrolases"/>
    <property type="match status" value="1"/>
</dbReference>
<keyword evidence="2" id="KW-0479">Metal-binding</keyword>
<comment type="function">
    <text evidence="6">ATPase that binds to both the 70S ribosome and the 50S ribosomal subunit in a nucleotide-independent manner.</text>
</comment>
<evidence type="ECO:0000256" key="1">
    <source>
        <dbReference type="ARBA" id="ARBA00001946"/>
    </source>
</evidence>
<dbReference type="FunFam" id="3.10.20.30:FF:000001">
    <property type="entry name" value="Ribosome-binding ATPase YchF"/>
    <property type="match status" value="1"/>
</dbReference>
<dbReference type="PANTHER" id="PTHR23305">
    <property type="entry name" value="OBG GTPASE FAMILY"/>
    <property type="match status" value="1"/>
</dbReference>
<dbReference type="InterPro" id="IPR027417">
    <property type="entry name" value="P-loop_NTPase"/>
</dbReference>
<evidence type="ECO:0000256" key="5">
    <source>
        <dbReference type="ARBA" id="ARBA00022842"/>
    </source>
</evidence>
<dbReference type="GO" id="GO:0005524">
    <property type="term" value="F:ATP binding"/>
    <property type="evidence" value="ECO:0007669"/>
    <property type="project" value="UniProtKB-UniRule"/>
</dbReference>
<dbReference type="PIRSF" id="PIRSF006641">
    <property type="entry name" value="CHP00092"/>
    <property type="match status" value="1"/>
</dbReference>
<keyword evidence="3 6" id="KW-0547">Nucleotide-binding</keyword>
<dbReference type="Gene3D" id="1.10.150.300">
    <property type="entry name" value="TGS-like domain"/>
    <property type="match status" value="1"/>
</dbReference>
<dbReference type="InterPro" id="IPR004396">
    <property type="entry name" value="ATPase_YchF/OLA1"/>
</dbReference>
<dbReference type="PANTHER" id="PTHR23305:SF18">
    <property type="entry name" value="OBG-TYPE G DOMAIN-CONTAINING PROTEIN"/>
    <property type="match status" value="1"/>
</dbReference>
<dbReference type="InterPro" id="IPR004095">
    <property type="entry name" value="TGS"/>
</dbReference>
<dbReference type="PROSITE" id="PS51710">
    <property type="entry name" value="G_OBG"/>
    <property type="match status" value="1"/>
</dbReference>
<dbReference type="NCBIfam" id="TIGR00092">
    <property type="entry name" value="redox-regulated ATPase YchF"/>
    <property type="match status" value="1"/>
</dbReference>
<comment type="cofactor">
    <cofactor evidence="1">
        <name>Mg(2+)</name>
        <dbReference type="ChEBI" id="CHEBI:18420"/>
    </cofactor>
</comment>
<evidence type="ECO:0000259" key="7">
    <source>
        <dbReference type="PROSITE" id="PS51710"/>
    </source>
</evidence>
<keyword evidence="5" id="KW-0460">Magnesium</keyword>
<gene>
    <name evidence="6" type="primary">ychF</name>
    <name evidence="9" type="ORF">COU85_02320</name>
</gene>
<sequence>MLSVGIVGLPNVGKSTLFQALTKKQVNIANFPFCTIDPNVGVVEVPDQRLEQLAAVSRSAQIIPTAIEFYDIAGLVAGASQGEGLGNQFLASIREVDAILQVVRAFTDQKITHVSGQPDPAKDTEIINLELVLKDLETVLQHLPKIQKNAQRGDRDAQAQLPLLEKLNRHLQQGQPARTLMFADKEKQYLKTLNLLSAKPVIYLVNRAANKPALNYPQNLTPVLEIDIGLENELGELPPAEAQTMRQALPCAKNGLDEVISLCYIILELETFFTTGEKETRAWTVKKGARAPQAAGKIHTDFERGFIRAEVVAWDQLVKAQGWNGTREKGLVRTEGKEYVVRDGDVIIFKTAT</sequence>
<dbReference type="AlphaFoldDB" id="A0A2M8KIG6"/>
<dbReference type="FunFam" id="1.10.150.300:FF:000001">
    <property type="entry name" value="Ribosome-binding ATPase YchF"/>
    <property type="match status" value="1"/>
</dbReference>
<evidence type="ECO:0000256" key="6">
    <source>
        <dbReference type="HAMAP-Rule" id="MF_00944"/>
    </source>
</evidence>
<reference evidence="10" key="1">
    <citation type="submission" date="2017-09" db="EMBL/GenBank/DDBJ databases">
        <title>Depth-based differentiation of microbial function through sediment-hosted aquifers and enrichment of novel symbionts in the deep terrestrial subsurface.</title>
        <authorList>
            <person name="Probst A.J."/>
            <person name="Ladd B."/>
            <person name="Jarett J.K."/>
            <person name="Geller-Mcgrath D.E."/>
            <person name="Sieber C.M.K."/>
            <person name="Emerson J.B."/>
            <person name="Anantharaman K."/>
            <person name="Thomas B.C."/>
            <person name="Malmstrom R."/>
            <person name="Stieglmeier M."/>
            <person name="Klingl A."/>
            <person name="Woyke T."/>
            <person name="Ryan C.M."/>
            <person name="Banfield J.F."/>
        </authorList>
    </citation>
    <scope>NUCLEOTIDE SEQUENCE [LARGE SCALE GENOMIC DNA]</scope>
</reference>
<evidence type="ECO:0000313" key="9">
    <source>
        <dbReference type="EMBL" id="PJE59693.1"/>
    </source>
</evidence>
<dbReference type="Gene3D" id="3.10.20.30">
    <property type="match status" value="1"/>
</dbReference>
<organism evidence="9 10">
    <name type="scientific">Candidatus Portnoybacteria bacterium CG10_big_fil_rev_8_21_14_0_10_44_7</name>
    <dbReference type="NCBI Taxonomy" id="1974816"/>
    <lineage>
        <taxon>Bacteria</taxon>
        <taxon>Candidatus Portnoyibacteriota</taxon>
    </lineage>
</organism>
<dbReference type="InterPro" id="IPR012676">
    <property type="entry name" value="TGS-like"/>
</dbReference>
<dbReference type="GO" id="GO:0016887">
    <property type="term" value="F:ATP hydrolysis activity"/>
    <property type="evidence" value="ECO:0007669"/>
    <property type="project" value="UniProtKB-UniRule"/>
</dbReference>
<dbReference type="InterPro" id="IPR006073">
    <property type="entry name" value="GTP-bd"/>
</dbReference>
<dbReference type="Gene3D" id="3.40.50.300">
    <property type="entry name" value="P-loop containing nucleotide triphosphate hydrolases"/>
    <property type="match status" value="1"/>
</dbReference>
<dbReference type="GO" id="GO:0046872">
    <property type="term" value="F:metal ion binding"/>
    <property type="evidence" value="ECO:0007669"/>
    <property type="project" value="UniProtKB-KW"/>
</dbReference>
<dbReference type="EMBL" id="PFEA01000044">
    <property type="protein sequence ID" value="PJE59693.1"/>
    <property type="molecule type" value="Genomic_DNA"/>
</dbReference>
<dbReference type="GO" id="GO:0043023">
    <property type="term" value="F:ribosomal large subunit binding"/>
    <property type="evidence" value="ECO:0007669"/>
    <property type="project" value="UniProtKB-UniRule"/>
</dbReference>
<dbReference type="Pfam" id="PF06071">
    <property type="entry name" value="YchF-GTPase_C"/>
    <property type="match status" value="1"/>
</dbReference>
<evidence type="ECO:0000256" key="3">
    <source>
        <dbReference type="ARBA" id="ARBA00022741"/>
    </source>
</evidence>
<comment type="similarity">
    <text evidence="6">Belongs to the TRAFAC class OBG-HflX-like GTPase superfamily. OBG GTPase family. YchF/OLA1 subfamily.</text>
</comment>
<dbReference type="InterPro" id="IPR012675">
    <property type="entry name" value="Beta-grasp_dom_sf"/>
</dbReference>
<feature type="domain" description="TGS" evidence="8">
    <location>
        <begin position="268"/>
        <end position="351"/>
    </location>
</feature>
<dbReference type="GO" id="GO:0005525">
    <property type="term" value="F:GTP binding"/>
    <property type="evidence" value="ECO:0007669"/>
    <property type="project" value="InterPro"/>
</dbReference>
<protein>
    <recommendedName>
        <fullName evidence="6">Ribosome-binding ATPase YchF</fullName>
    </recommendedName>
</protein>
<evidence type="ECO:0000256" key="4">
    <source>
        <dbReference type="ARBA" id="ARBA00022840"/>
    </source>
</evidence>
<evidence type="ECO:0000259" key="8">
    <source>
        <dbReference type="PROSITE" id="PS51880"/>
    </source>
</evidence>
<dbReference type="Pfam" id="PF01926">
    <property type="entry name" value="MMR_HSR1"/>
    <property type="match status" value="1"/>
</dbReference>
<dbReference type="SUPFAM" id="SSF81271">
    <property type="entry name" value="TGS-like"/>
    <property type="match status" value="1"/>
</dbReference>
<dbReference type="Proteomes" id="UP000231086">
    <property type="component" value="Unassembled WGS sequence"/>
</dbReference>